<gene>
    <name evidence="1" type="ORF">PREVCOP_04546</name>
</gene>
<proteinExistence type="predicted"/>
<comment type="caution">
    <text evidence="1">The sequence shown here is derived from an EMBL/GenBank/DDBJ whole genome shotgun (WGS) entry which is preliminary data.</text>
</comment>
<protein>
    <submittedName>
        <fullName evidence="1">Uncharacterized protein</fullName>
    </submittedName>
</protein>
<organism evidence="1 2">
    <name type="scientific">Segatella copri DSM 18205</name>
    <dbReference type="NCBI Taxonomy" id="537011"/>
    <lineage>
        <taxon>Bacteria</taxon>
        <taxon>Pseudomonadati</taxon>
        <taxon>Bacteroidota</taxon>
        <taxon>Bacteroidia</taxon>
        <taxon>Bacteroidales</taxon>
        <taxon>Prevotellaceae</taxon>
        <taxon>Segatella</taxon>
    </lineage>
</organism>
<evidence type="ECO:0000313" key="1">
    <source>
        <dbReference type="EMBL" id="EFB36123.1"/>
    </source>
</evidence>
<dbReference type="PaxDb" id="537011-PREVCOP_04546"/>
<dbReference type="EMBL" id="ACBX02000011">
    <property type="protein sequence ID" value="EFB36123.1"/>
    <property type="molecule type" value="Genomic_DNA"/>
</dbReference>
<accession>D1PBG6</accession>
<evidence type="ECO:0000313" key="2">
    <source>
        <dbReference type="Proteomes" id="UP000004477"/>
    </source>
</evidence>
<name>D1PBG6_9BACT</name>
<reference evidence="1" key="1">
    <citation type="submission" date="2009-11" db="EMBL/GenBank/DDBJ databases">
        <authorList>
            <person name="Weinstock G."/>
            <person name="Sodergren E."/>
            <person name="Clifton S."/>
            <person name="Fulton L."/>
            <person name="Fulton B."/>
            <person name="Courtney L."/>
            <person name="Fronick C."/>
            <person name="Harrison M."/>
            <person name="Strong C."/>
            <person name="Farmer C."/>
            <person name="Delahaunty K."/>
            <person name="Markovic C."/>
            <person name="Hall O."/>
            <person name="Minx P."/>
            <person name="Tomlinson C."/>
            <person name="Mitreva M."/>
            <person name="Nelson J."/>
            <person name="Hou S."/>
            <person name="Wollam A."/>
            <person name="Pepin K.H."/>
            <person name="Johnson M."/>
            <person name="Bhonagiri V."/>
            <person name="Nash W.E."/>
            <person name="Warren W."/>
            <person name="Chinwalla A."/>
            <person name="Mardis E.R."/>
            <person name="Wilson R.K."/>
        </authorList>
    </citation>
    <scope>NUCLEOTIDE SEQUENCE [LARGE SCALE GENOMIC DNA]</scope>
    <source>
        <strain evidence="1">DSM 18205</strain>
    </source>
</reference>
<dbReference type="HOGENOM" id="CLU_2790456_0_0_10"/>
<dbReference type="STRING" id="537011.PREVCOP_04546"/>
<sequence>MKVIKIKNAGFSQTLHFFFLTSFSSKKQRKRGLRLIYHLTFLRTCCKDTTFSCNTKLFLSFFSVKREK</sequence>
<keyword evidence="2" id="KW-1185">Reference proteome</keyword>
<dbReference type="Proteomes" id="UP000004477">
    <property type="component" value="Unassembled WGS sequence"/>
</dbReference>
<dbReference type="AlphaFoldDB" id="D1PBG6"/>